<evidence type="ECO:0000313" key="3">
    <source>
        <dbReference type="Proteomes" id="UP000749559"/>
    </source>
</evidence>
<protein>
    <submittedName>
        <fullName evidence="2">Uncharacterized protein</fullName>
    </submittedName>
</protein>
<dbReference type="EMBL" id="CAIIXF020000009">
    <property type="protein sequence ID" value="CAH1795521.1"/>
    <property type="molecule type" value="Genomic_DNA"/>
</dbReference>
<organism evidence="2 3">
    <name type="scientific">Owenia fusiformis</name>
    <name type="common">Polychaete worm</name>
    <dbReference type="NCBI Taxonomy" id="6347"/>
    <lineage>
        <taxon>Eukaryota</taxon>
        <taxon>Metazoa</taxon>
        <taxon>Spiralia</taxon>
        <taxon>Lophotrochozoa</taxon>
        <taxon>Annelida</taxon>
        <taxon>Polychaeta</taxon>
        <taxon>Sedentaria</taxon>
        <taxon>Canalipalpata</taxon>
        <taxon>Sabellida</taxon>
        <taxon>Oweniida</taxon>
        <taxon>Oweniidae</taxon>
        <taxon>Owenia</taxon>
    </lineage>
</organism>
<feature type="region of interest" description="Disordered" evidence="1">
    <location>
        <begin position="260"/>
        <end position="362"/>
    </location>
</feature>
<gene>
    <name evidence="2" type="ORF">OFUS_LOCUS20052</name>
</gene>
<dbReference type="Proteomes" id="UP000749559">
    <property type="component" value="Unassembled WGS sequence"/>
</dbReference>
<dbReference type="PANTHER" id="PTHR21580:SF60">
    <property type="entry name" value="SPERM-TAIL PG-RICH REPEAT-CONTAINING PROTEIN 2"/>
    <property type="match status" value="1"/>
</dbReference>
<feature type="compositionally biased region" description="Polar residues" evidence="1">
    <location>
        <begin position="448"/>
        <end position="457"/>
    </location>
</feature>
<feature type="region of interest" description="Disordered" evidence="1">
    <location>
        <begin position="1"/>
        <end position="25"/>
    </location>
</feature>
<evidence type="ECO:0000256" key="1">
    <source>
        <dbReference type="SAM" id="MobiDB-lite"/>
    </source>
</evidence>
<sequence>MYDRAERKFGHPKGSTGMTVGPGTYDADLPTPAKIKSDGYAPFASMTNRETFFNIGDQVIAAPGPGQYDPGFAQDAIRGGKTLGNKEKRFKESATFTPGPGMYNMRTELGTNSAPSRLQSQNGKNGGALMANRVKFQRKPDAPSIPFPGQSYGFEENEDGTLKKQDPPNKDKSMGPAFYNPAQEDTRTTKTYKGVHFGKLSSKRMDFNGKVGPGPGDYEAFSKEVVAPENVNINGTGGSKRYDAKLPRYHEWVVNQEEKKAVPGPGKYEVKGVFDPSPPKVNTEGIEVEHPPFLSQSKRFNPGKSAGPAPGTYNDPRHALEGLKRITGLKRSPFGQTSTRFDGEHHVKKTPGPGTYNAPGMGSESMRRAYIESTRRGVFGTTAIRINPITKKEENDLPGPSHYQPKEKPFKSRYEQLNANFASLSSRLTEQPTIVKEVPPPGAYEVNESYQNSQAKKTTGKPRTKEAANKQGAFLQSASRFVPPRDVINETSDPANPGPGSYDFDSRLNKKGGLMVTKDNRFKEKINDMPGPGTYEYSPLIQDTVLKGTFNATLNNPVAPKVEVSQAAAATGPHAFLLGT</sequence>
<comment type="caution">
    <text evidence="2">The sequence shown here is derived from an EMBL/GenBank/DDBJ whole genome shotgun (WGS) entry which is preliminary data.</text>
</comment>
<feature type="compositionally biased region" description="Basic and acidic residues" evidence="1">
    <location>
        <begin position="315"/>
        <end position="324"/>
    </location>
</feature>
<dbReference type="AlphaFoldDB" id="A0A8J1U632"/>
<dbReference type="OrthoDB" id="406368at2759"/>
<feature type="region of interest" description="Disordered" evidence="1">
    <location>
        <begin position="439"/>
        <end position="471"/>
    </location>
</feature>
<name>A0A8J1U632_OWEFU</name>
<dbReference type="Pfam" id="PF07004">
    <property type="entry name" value="SHIPPO-rpt"/>
    <property type="match status" value="4"/>
</dbReference>
<evidence type="ECO:0000313" key="2">
    <source>
        <dbReference type="EMBL" id="CAH1795521.1"/>
    </source>
</evidence>
<feature type="region of interest" description="Disordered" evidence="1">
    <location>
        <begin position="485"/>
        <end position="505"/>
    </location>
</feature>
<proteinExistence type="predicted"/>
<dbReference type="InterPro" id="IPR010736">
    <property type="entry name" value="SHIPPO-rpt"/>
</dbReference>
<accession>A0A8J1U632</accession>
<reference evidence="2" key="1">
    <citation type="submission" date="2022-03" db="EMBL/GenBank/DDBJ databases">
        <authorList>
            <person name="Martin C."/>
        </authorList>
    </citation>
    <scope>NUCLEOTIDE SEQUENCE</scope>
</reference>
<keyword evidence="3" id="KW-1185">Reference proteome</keyword>
<dbReference type="InterPro" id="IPR051291">
    <property type="entry name" value="CIMAP"/>
</dbReference>
<dbReference type="PANTHER" id="PTHR21580">
    <property type="entry name" value="SHIPPO-1-RELATED"/>
    <property type="match status" value="1"/>
</dbReference>
<feature type="compositionally biased region" description="Basic and acidic residues" evidence="1">
    <location>
        <begin position="160"/>
        <end position="173"/>
    </location>
</feature>
<feature type="region of interest" description="Disordered" evidence="1">
    <location>
        <begin position="143"/>
        <end position="191"/>
    </location>
</feature>